<dbReference type="InterPro" id="IPR000847">
    <property type="entry name" value="LysR_HTH_N"/>
</dbReference>
<keyword evidence="4" id="KW-0804">Transcription</keyword>
<dbReference type="Proteomes" id="UP000290540">
    <property type="component" value="Unassembled WGS sequence"/>
</dbReference>
<evidence type="ECO:0000256" key="4">
    <source>
        <dbReference type="ARBA" id="ARBA00023163"/>
    </source>
</evidence>
<evidence type="ECO:0000256" key="3">
    <source>
        <dbReference type="ARBA" id="ARBA00023125"/>
    </source>
</evidence>
<organism evidence="6 7">
    <name type="scientific">Fusarium oxysporum f. sp. narcissi</name>
    <dbReference type="NCBI Taxonomy" id="451672"/>
    <lineage>
        <taxon>Eukaryota</taxon>
        <taxon>Fungi</taxon>
        <taxon>Dikarya</taxon>
        <taxon>Ascomycota</taxon>
        <taxon>Pezizomycotina</taxon>
        <taxon>Sordariomycetes</taxon>
        <taxon>Hypocreomycetidae</taxon>
        <taxon>Hypocreales</taxon>
        <taxon>Nectriaceae</taxon>
        <taxon>Fusarium</taxon>
        <taxon>Fusarium oxysporum species complex</taxon>
    </lineage>
</organism>
<evidence type="ECO:0000259" key="5">
    <source>
        <dbReference type="PROSITE" id="PS50931"/>
    </source>
</evidence>
<sequence>MPPNGVRKKSQRLSDSDRRMAFGDYPGQKIQCVAEELHFARAAERLHIDQSPLSRTIKELEEELGARLFVRTTRSTQLTRAGRLFLEHVQRVFTVLEQARDSVKSAANGFCGQLRIALSDGVTPSRLPALLARSREEDPEVEIRLFEVPLDQQIKGLHSDLYDAGFSMAEDAGDGIIVTPAWEDELMVAVPARHPVLAFKQIPLKEVLRHPLALGDPAVCEGHARQVDRFLRTCGQEPLIAQRVATFDVMMTLVSAGLALGLAGEAHIASSREPGVVARRLAGKPTMLMTYLLRRDTEPSEMLARFIERVDFIDSADELGIPEDLPRDR</sequence>
<dbReference type="Gene3D" id="3.40.190.10">
    <property type="entry name" value="Periplasmic binding protein-like II"/>
    <property type="match status" value="2"/>
</dbReference>
<dbReference type="Gene3D" id="1.10.10.10">
    <property type="entry name" value="Winged helix-like DNA-binding domain superfamily/Winged helix DNA-binding domain"/>
    <property type="match status" value="1"/>
</dbReference>
<evidence type="ECO:0000313" key="7">
    <source>
        <dbReference type="Proteomes" id="UP000290540"/>
    </source>
</evidence>
<dbReference type="GO" id="GO:0032993">
    <property type="term" value="C:protein-DNA complex"/>
    <property type="evidence" value="ECO:0007669"/>
    <property type="project" value="TreeGrafter"/>
</dbReference>
<reference evidence="6 7" key="1">
    <citation type="submission" date="2016-12" db="EMBL/GenBank/DDBJ databases">
        <title>Draft genome sequence of Fusarium oxysporum causing rot on Narcissus.</title>
        <authorList>
            <person name="Armitage A.D."/>
            <person name="Taylor A."/>
            <person name="Clarkson J.P."/>
            <person name="Harrison R.J."/>
            <person name="Jackson A.C."/>
        </authorList>
    </citation>
    <scope>NUCLEOTIDE SEQUENCE [LARGE SCALE GENOMIC DNA]</scope>
    <source>
        <strain evidence="6 7">N139</strain>
    </source>
</reference>
<gene>
    <name evidence="6" type="ORF">BFJ63_vAg16627</name>
</gene>
<dbReference type="Pfam" id="PF03466">
    <property type="entry name" value="LysR_substrate"/>
    <property type="match status" value="1"/>
</dbReference>
<keyword evidence="3" id="KW-0238">DNA-binding</keyword>
<dbReference type="GO" id="GO:0003700">
    <property type="term" value="F:DNA-binding transcription factor activity"/>
    <property type="evidence" value="ECO:0007669"/>
    <property type="project" value="InterPro"/>
</dbReference>
<protein>
    <recommendedName>
        <fullName evidence="5">HTH lysR-type domain-containing protein</fullName>
    </recommendedName>
</protein>
<dbReference type="GO" id="GO:0003677">
    <property type="term" value="F:DNA binding"/>
    <property type="evidence" value="ECO:0007669"/>
    <property type="project" value="UniProtKB-KW"/>
</dbReference>
<dbReference type="PANTHER" id="PTHR30346:SF0">
    <property type="entry name" value="HCA OPERON TRANSCRIPTIONAL ACTIVATOR HCAR"/>
    <property type="match status" value="1"/>
</dbReference>
<dbReference type="FunFam" id="1.10.10.10:FF:000001">
    <property type="entry name" value="LysR family transcriptional regulator"/>
    <property type="match status" value="1"/>
</dbReference>
<dbReference type="AlphaFoldDB" id="A0A4Q2V8J7"/>
<dbReference type="InterPro" id="IPR036390">
    <property type="entry name" value="WH_DNA-bd_sf"/>
</dbReference>
<name>A0A4Q2V8J7_FUSOX</name>
<dbReference type="InterPro" id="IPR005119">
    <property type="entry name" value="LysR_subst-bd"/>
</dbReference>
<accession>A0A4Q2V8J7</accession>
<dbReference type="SUPFAM" id="SSF53850">
    <property type="entry name" value="Periplasmic binding protein-like II"/>
    <property type="match status" value="1"/>
</dbReference>
<dbReference type="PROSITE" id="PS50931">
    <property type="entry name" value="HTH_LYSR"/>
    <property type="match status" value="1"/>
</dbReference>
<evidence type="ECO:0000256" key="2">
    <source>
        <dbReference type="ARBA" id="ARBA00023015"/>
    </source>
</evidence>
<dbReference type="InterPro" id="IPR036388">
    <property type="entry name" value="WH-like_DNA-bd_sf"/>
</dbReference>
<feature type="domain" description="HTH lysR-type" evidence="5">
    <location>
        <begin position="32"/>
        <end position="79"/>
    </location>
</feature>
<dbReference type="CDD" id="cd08414">
    <property type="entry name" value="PBP2_LTTR_aromatics_like"/>
    <property type="match status" value="1"/>
</dbReference>
<dbReference type="Pfam" id="PF00126">
    <property type="entry name" value="HTH_1"/>
    <property type="match status" value="1"/>
</dbReference>
<evidence type="ECO:0000256" key="1">
    <source>
        <dbReference type="ARBA" id="ARBA00009437"/>
    </source>
</evidence>
<keyword evidence="2" id="KW-0805">Transcription regulation</keyword>
<evidence type="ECO:0000313" key="6">
    <source>
        <dbReference type="EMBL" id="RYC80503.1"/>
    </source>
</evidence>
<dbReference type="EMBL" id="MQTW01000365">
    <property type="protein sequence ID" value="RYC80503.1"/>
    <property type="molecule type" value="Genomic_DNA"/>
</dbReference>
<dbReference type="SUPFAM" id="SSF46785">
    <property type="entry name" value="Winged helix' DNA-binding domain"/>
    <property type="match status" value="1"/>
</dbReference>
<dbReference type="PANTHER" id="PTHR30346">
    <property type="entry name" value="TRANSCRIPTIONAL DUAL REGULATOR HCAR-RELATED"/>
    <property type="match status" value="1"/>
</dbReference>
<proteinExistence type="inferred from homology"/>
<comment type="similarity">
    <text evidence="1">Belongs to the LysR transcriptional regulatory family.</text>
</comment>
<dbReference type="PRINTS" id="PR00039">
    <property type="entry name" value="HTHLYSR"/>
</dbReference>
<comment type="caution">
    <text evidence="6">The sequence shown here is derived from an EMBL/GenBank/DDBJ whole genome shotgun (WGS) entry which is preliminary data.</text>
</comment>